<protein>
    <submittedName>
        <fullName evidence="3">Nucleotide-binding universal stress protein, UspA family</fullName>
    </submittedName>
</protein>
<dbReference type="Pfam" id="PF00582">
    <property type="entry name" value="Usp"/>
    <property type="match status" value="1"/>
</dbReference>
<dbReference type="PANTHER" id="PTHR46268:SF6">
    <property type="entry name" value="UNIVERSAL STRESS PROTEIN UP12"/>
    <property type="match status" value="1"/>
</dbReference>
<evidence type="ECO:0000313" key="3">
    <source>
        <dbReference type="EMBL" id="SFC13809.1"/>
    </source>
</evidence>
<dbReference type="PANTHER" id="PTHR46268">
    <property type="entry name" value="STRESS RESPONSE PROTEIN NHAX"/>
    <property type="match status" value="1"/>
</dbReference>
<feature type="domain" description="UspA" evidence="2">
    <location>
        <begin position="1"/>
        <end position="142"/>
    </location>
</feature>
<dbReference type="STRING" id="623281.SAMN05421747_10531"/>
<evidence type="ECO:0000256" key="1">
    <source>
        <dbReference type="ARBA" id="ARBA00008791"/>
    </source>
</evidence>
<organism evidence="3 4">
    <name type="scientific">Parapedobacter composti</name>
    <dbReference type="NCBI Taxonomy" id="623281"/>
    <lineage>
        <taxon>Bacteria</taxon>
        <taxon>Pseudomonadati</taxon>
        <taxon>Bacteroidota</taxon>
        <taxon>Sphingobacteriia</taxon>
        <taxon>Sphingobacteriales</taxon>
        <taxon>Sphingobacteriaceae</taxon>
        <taxon>Parapedobacter</taxon>
    </lineage>
</organism>
<dbReference type="AlphaFoldDB" id="A0A1I1GPV6"/>
<evidence type="ECO:0000313" key="4">
    <source>
        <dbReference type="Proteomes" id="UP000199577"/>
    </source>
</evidence>
<dbReference type="CDD" id="cd00293">
    <property type="entry name" value="USP-like"/>
    <property type="match status" value="1"/>
</dbReference>
<dbReference type="InterPro" id="IPR014729">
    <property type="entry name" value="Rossmann-like_a/b/a_fold"/>
</dbReference>
<comment type="similarity">
    <text evidence="1">Belongs to the universal stress protein A family.</text>
</comment>
<sequence>MSKTVLVPTDFSDNAAAAARYAAQMARHFGWSIHLLHLYTPFSTAFGGEELNREAQELAANEAESNMTAAAADLEEEFSGVVITTDCKQGVMSDVVYRTAREAKNNLIVMGTKGASGLKHAVLGSNTFEIIKNSPIPVLAVPETPPTFQQRNVGLLTNFQPSEIEALEAFIAIGEAPQQVTLIHLFEKGANKDEKDLADWAKHIQDRTAISRVLDKTAPFSDRMDVKEDFPEHVFRLAQSDGMDLLIVSRERKGFFDKLFSGDRVKAMAHQLEIPVFFHNA</sequence>
<dbReference type="Gene3D" id="3.40.50.620">
    <property type="entry name" value="HUPs"/>
    <property type="match status" value="2"/>
</dbReference>
<accession>A0A1I1GPV6</accession>
<name>A0A1I1GPV6_9SPHI</name>
<dbReference type="PRINTS" id="PR01438">
    <property type="entry name" value="UNVRSLSTRESS"/>
</dbReference>
<evidence type="ECO:0000259" key="2">
    <source>
        <dbReference type="Pfam" id="PF00582"/>
    </source>
</evidence>
<dbReference type="InterPro" id="IPR006016">
    <property type="entry name" value="UspA"/>
</dbReference>
<reference evidence="3 4" key="1">
    <citation type="submission" date="2016-10" db="EMBL/GenBank/DDBJ databases">
        <authorList>
            <person name="de Groot N.N."/>
        </authorList>
    </citation>
    <scope>NUCLEOTIDE SEQUENCE [LARGE SCALE GENOMIC DNA]</scope>
    <source>
        <strain evidence="3 4">DSM 22900</strain>
    </source>
</reference>
<dbReference type="EMBL" id="FOLL01000005">
    <property type="protein sequence ID" value="SFC13809.1"/>
    <property type="molecule type" value="Genomic_DNA"/>
</dbReference>
<dbReference type="SUPFAM" id="SSF52402">
    <property type="entry name" value="Adenine nucleotide alpha hydrolases-like"/>
    <property type="match status" value="1"/>
</dbReference>
<dbReference type="InterPro" id="IPR006015">
    <property type="entry name" value="Universal_stress_UspA"/>
</dbReference>
<dbReference type="RefSeq" id="WP_090972777.1">
    <property type="nucleotide sequence ID" value="NZ_FOLL01000005.1"/>
</dbReference>
<gene>
    <name evidence="3" type="ORF">SAMN05421747_10531</name>
</gene>
<dbReference type="OrthoDB" id="9788959at2"/>
<keyword evidence="4" id="KW-1185">Reference proteome</keyword>
<proteinExistence type="inferred from homology"/>
<dbReference type="Proteomes" id="UP000199577">
    <property type="component" value="Unassembled WGS sequence"/>
</dbReference>